<sequence>MSKRNNIAYIKPREPSFLTKLKQEANYKEGPTVDSKRSNLPTYEEDESYDDDNPTVVVLNEGDLTSDEALKEKLAKEQEDNNSPADLSKRIIFKRPAKSTPQSEEKHRVNKKKKRTEKLVLSFDDEEEYS</sequence>
<reference evidence="3" key="1">
    <citation type="submission" date="2018-04" db="EMBL/GenBank/DDBJ databases">
        <title>Transcriptome assembly of Sipha flava.</title>
        <authorList>
            <person name="Scully E.D."/>
            <person name="Geib S.M."/>
            <person name="Palmer N.A."/>
            <person name="Koch K."/>
            <person name="Bradshaw J."/>
            <person name="Heng-Moss T."/>
            <person name="Sarath G."/>
        </authorList>
    </citation>
    <scope>NUCLEOTIDE SEQUENCE</scope>
</reference>
<dbReference type="Proteomes" id="UP000694846">
    <property type="component" value="Unplaced"/>
</dbReference>
<dbReference type="EMBL" id="GGMS01003445">
    <property type="protein sequence ID" value="MBY72648.1"/>
    <property type="molecule type" value="Transcribed_RNA"/>
</dbReference>
<protein>
    <submittedName>
        <fullName evidence="5">Uncharacterized protein KIAA1143 homolog isoform X1</fullName>
    </submittedName>
</protein>
<organism evidence="3">
    <name type="scientific">Sipha flava</name>
    <name type="common">yellow sugarcane aphid</name>
    <dbReference type="NCBI Taxonomy" id="143950"/>
    <lineage>
        <taxon>Eukaryota</taxon>
        <taxon>Metazoa</taxon>
        <taxon>Ecdysozoa</taxon>
        <taxon>Arthropoda</taxon>
        <taxon>Hexapoda</taxon>
        <taxon>Insecta</taxon>
        <taxon>Pterygota</taxon>
        <taxon>Neoptera</taxon>
        <taxon>Paraneoptera</taxon>
        <taxon>Hemiptera</taxon>
        <taxon>Sternorrhyncha</taxon>
        <taxon>Aphidomorpha</taxon>
        <taxon>Aphidoidea</taxon>
        <taxon>Aphididae</taxon>
        <taxon>Sipha</taxon>
    </lineage>
</organism>
<evidence type="ECO:0000313" key="5">
    <source>
        <dbReference type="RefSeq" id="XP_025425260.1"/>
    </source>
</evidence>
<dbReference type="OrthoDB" id="10043580at2759"/>
<gene>
    <name evidence="5" type="primary">LOC112694102</name>
    <name evidence="3" type="ORF">g.59836</name>
</gene>
<proteinExistence type="predicted"/>
<evidence type="ECO:0000313" key="3">
    <source>
        <dbReference type="EMBL" id="MBY72648.1"/>
    </source>
</evidence>
<dbReference type="AlphaFoldDB" id="A0A2S2Q4I8"/>
<evidence type="ECO:0000313" key="4">
    <source>
        <dbReference type="Proteomes" id="UP000694846"/>
    </source>
</evidence>
<feature type="region of interest" description="Disordered" evidence="1">
    <location>
        <begin position="20"/>
        <end position="57"/>
    </location>
</feature>
<keyword evidence="4" id="KW-1185">Reference proteome</keyword>
<dbReference type="PANTHER" id="PTHR31195:SF2">
    <property type="entry name" value="GEO02494P1"/>
    <property type="match status" value="1"/>
</dbReference>
<dbReference type="Pfam" id="PF15377">
    <property type="entry name" value="DUF4604"/>
    <property type="match status" value="1"/>
</dbReference>
<name>A0A2S2Q4I8_9HEMI</name>
<feature type="compositionally biased region" description="Acidic residues" evidence="1">
    <location>
        <begin position="43"/>
        <end position="53"/>
    </location>
</feature>
<dbReference type="PANTHER" id="PTHR31195">
    <property type="entry name" value="GEO02494P1"/>
    <property type="match status" value="1"/>
</dbReference>
<feature type="region of interest" description="Disordered" evidence="1">
    <location>
        <begin position="73"/>
        <end position="130"/>
    </location>
</feature>
<dbReference type="RefSeq" id="XP_025425260.1">
    <property type="nucleotide sequence ID" value="XM_025569475.1"/>
</dbReference>
<dbReference type="InterPro" id="IPR027911">
    <property type="entry name" value="DUF4604"/>
</dbReference>
<feature type="domain" description="DUF4604" evidence="2">
    <location>
        <begin position="5"/>
        <end position="101"/>
    </location>
</feature>
<dbReference type="GeneID" id="112694102"/>
<evidence type="ECO:0000256" key="1">
    <source>
        <dbReference type="SAM" id="MobiDB-lite"/>
    </source>
</evidence>
<evidence type="ECO:0000259" key="2">
    <source>
        <dbReference type="Pfam" id="PF15377"/>
    </source>
</evidence>
<accession>A0A2S2Q4I8</accession>
<dbReference type="InterPro" id="IPR040219">
    <property type="entry name" value="KIAA1143-like"/>
</dbReference>
<reference evidence="5" key="2">
    <citation type="submission" date="2025-04" db="UniProtKB">
        <authorList>
            <consortium name="RefSeq"/>
        </authorList>
    </citation>
    <scope>IDENTIFICATION</scope>
    <source>
        <tissue evidence="5">Whole body</tissue>
    </source>
</reference>